<protein>
    <submittedName>
        <fullName evidence="2">Uncharacterized protein</fullName>
    </submittedName>
</protein>
<dbReference type="EMBL" id="QGKW02000276">
    <property type="protein sequence ID" value="KAF2609339.1"/>
    <property type="molecule type" value="Genomic_DNA"/>
</dbReference>
<feature type="region of interest" description="Disordered" evidence="1">
    <location>
        <begin position="35"/>
        <end position="113"/>
    </location>
</feature>
<dbReference type="AlphaFoldDB" id="A0A8S9LU31"/>
<evidence type="ECO:0000256" key="1">
    <source>
        <dbReference type="SAM" id="MobiDB-lite"/>
    </source>
</evidence>
<feature type="compositionally biased region" description="Polar residues" evidence="1">
    <location>
        <begin position="85"/>
        <end position="94"/>
    </location>
</feature>
<organism evidence="2 3">
    <name type="scientific">Brassica cretica</name>
    <name type="common">Mustard</name>
    <dbReference type="NCBI Taxonomy" id="69181"/>
    <lineage>
        <taxon>Eukaryota</taxon>
        <taxon>Viridiplantae</taxon>
        <taxon>Streptophyta</taxon>
        <taxon>Embryophyta</taxon>
        <taxon>Tracheophyta</taxon>
        <taxon>Spermatophyta</taxon>
        <taxon>Magnoliopsida</taxon>
        <taxon>eudicotyledons</taxon>
        <taxon>Gunneridae</taxon>
        <taxon>Pentapetalae</taxon>
        <taxon>rosids</taxon>
        <taxon>malvids</taxon>
        <taxon>Brassicales</taxon>
        <taxon>Brassicaceae</taxon>
        <taxon>Brassiceae</taxon>
        <taxon>Brassica</taxon>
    </lineage>
</organism>
<comment type="caution">
    <text evidence="2">The sequence shown here is derived from an EMBL/GenBank/DDBJ whole genome shotgun (WGS) entry which is preliminary data.</text>
</comment>
<evidence type="ECO:0000313" key="2">
    <source>
        <dbReference type="EMBL" id="KAF2609339.1"/>
    </source>
</evidence>
<feature type="compositionally biased region" description="Polar residues" evidence="1">
    <location>
        <begin position="58"/>
        <end position="67"/>
    </location>
</feature>
<proteinExistence type="predicted"/>
<feature type="compositionally biased region" description="Basic and acidic residues" evidence="1">
    <location>
        <begin position="102"/>
        <end position="113"/>
    </location>
</feature>
<accession>A0A8S9LU31</accession>
<evidence type="ECO:0000313" key="3">
    <source>
        <dbReference type="Proteomes" id="UP000712281"/>
    </source>
</evidence>
<sequence>MLKCSGLFFGNHQSSRLRHLQRTAKSPELCHLRLESTVQEDTARSRPTTREPVLHRVQSYSSSSMTKSRNKEQTVGKKYSGIEFLQTSGRTPASGSALGDASDPHNEALRVRS</sequence>
<name>A0A8S9LU31_BRACR</name>
<dbReference type="Proteomes" id="UP000712281">
    <property type="component" value="Unassembled WGS sequence"/>
</dbReference>
<feature type="compositionally biased region" description="Basic and acidic residues" evidence="1">
    <location>
        <begin position="41"/>
        <end position="54"/>
    </location>
</feature>
<gene>
    <name evidence="2" type="ORF">F2Q68_00044080</name>
</gene>
<reference evidence="2" key="1">
    <citation type="submission" date="2019-12" db="EMBL/GenBank/DDBJ databases">
        <title>Genome sequencing and annotation of Brassica cretica.</title>
        <authorList>
            <person name="Studholme D.J."/>
            <person name="Sarris P.F."/>
        </authorList>
    </citation>
    <scope>NUCLEOTIDE SEQUENCE</scope>
    <source>
        <strain evidence="2">PFS-001/15</strain>
        <tissue evidence="2">Leaf</tissue>
    </source>
</reference>